<dbReference type="EMBL" id="JARBHB010000007">
    <property type="protein sequence ID" value="KAJ8878252.1"/>
    <property type="molecule type" value="Genomic_DNA"/>
</dbReference>
<accession>A0ABQ9H1S7</accession>
<evidence type="ECO:0000313" key="1">
    <source>
        <dbReference type="EMBL" id="KAJ8878252.1"/>
    </source>
</evidence>
<comment type="caution">
    <text evidence="1">The sequence shown here is derived from an EMBL/GenBank/DDBJ whole genome shotgun (WGS) entry which is preliminary data.</text>
</comment>
<reference evidence="1 2" key="1">
    <citation type="submission" date="2023-02" db="EMBL/GenBank/DDBJ databases">
        <title>LHISI_Scaffold_Assembly.</title>
        <authorList>
            <person name="Stuart O.P."/>
            <person name="Cleave R."/>
            <person name="Magrath M.J.L."/>
            <person name="Mikheyev A.S."/>
        </authorList>
    </citation>
    <scope>NUCLEOTIDE SEQUENCE [LARGE SCALE GENOMIC DNA]</scope>
    <source>
        <strain evidence="1">Daus_M_001</strain>
        <tissue evidence="1">Leg muscle</tissue>
    </source>
</reference>
<protein>
    <submittedName>
        <fullName evidence="1">Uncharacterized protein</fullName>
    </submittedName>
</protein>
<evidence type="ECO:0000313" key="2">
    <source>
        <dbReference type="Proteomes" id="UP001159363"/>
    </source>
</evidence>
<organism evidence="1 2">
    <name type="scientific">Dryococelus australis</name>
    <dbReference type="NCBI Taxonomy" id="614101"/>
    <lineage>
        <taxon>Eukaryota</taxon>
        <taxon>Metazoa</taxon>
        <taxon>Ecdysozoa</taxon>
        <taxon>Arthropoda</taxon>
        <taxon>Hexapoda</taxon>
        <taxon>Insecta</taxon>
        <taxon>Pterygota</taxon>
        <taxon>Neoptera</taxon>
        <taxon>Polyneoptera</taxon>
        <taxon>Phasmatodea</taxon>
        <taxon>Verophasmatodea</taxon>
        <taxon>Anareolatae</taxon>
        <taxon>Phasmatidae</taxon>
        <taxon>Eurycanthinae</taxon>
        <taxon>Dryococelus</taxon>
    </lineage>
</organism>
<dbReference type="Proteomes" id="UP001159363">
    <property type="component" value="Chromosome 6"/>
</dbReference>
<name>A0ABQ9H1S7_9NEOP</name>
<gene>
    <name evidence="1" type="ORF">PR048_018829</name>
</gene>
<sequence>MTTARGDEVQLRESVCRPDSHRASVIGGQKTCNLAPRWCSSGLLLAPTKANRFDSRIFARGNLSTPLHSTRNPANEEKIWAALNSEVLRADEVWIGIVMKGRGKREITEKTSRSTAWSGTIPTCENPVTRPRIEPGSPWWEMGRLTAQTPSVTVNGFNFCFGSVADRHSACDWPRDVRHMSRANEMLIRKAHACVKCGGEGEGVPKELSSSADHQHFNAAHSNSGIGTVDCRLILAEPKLKRHRGNEGKRGEYGAEGVVWPGIEPGSPRWETSRLTAQPQRPHLVLVLEPADNCCFFDDTDNNHSRQRVVESYNSQIVQEED</sequence>
<keyword evidence="2" id="KW-1185">Reference proteome</keyword>
<proteinExistence type="predicted"/>